<dbReference type="RefSeq" id="XP_068363423.1">
    <property type="nucleotide sequence ID" value="XM_068491822.1"/>
</dbReference>
<reference evidence="2" key="1">
    <citation type="submission" date="2016-10" db="EMBL/GenBank/DDBJ databases">
        <authorList>
            <person name="Benchimol M."/>
            <person name="Almeida L.G."/>
            <person name="Vasconcelos A.T."/>
            <person name="Perreira-Neves A."/>
            <person name="Rosa I.A."/>
            <person name="Tasca T."/>
            <person name="Bogo M.R."/>
            <person name="de Souza W."/>
        </authorList>
    </citation>
    <scope>NUCLEOTIDE SEQUENCE [LARGE SCALE GENOMIC DNA]</scope>
    <source>
        <strain evidence="2">K</strain>
    </source>
</reference>
<dbReference type="FunFam" id="3.40.50.300:FF:001329">
    <property type="entry name" value="Small GTP-binding protein, putative"/>
    <property type="match status" value="1"/>
</dbReference>
<dbReference type="InterPro" id="IPR027417">
    <property type="entry name" value="P-loop_NTPase"/>
</dbReference>
<dbReference type="SMART" id="SM00175">
    <property type="entry name" value="RAB"/>
    <property type="match status" value="1"/>
</dbReference>
<proteinExistence type="predicted"/>
<dbReference type="SMART" id="SM00173">
    <property type="entry name" value="RAS"/>
    <property type="match status" value="1"/>
</dbReference>
<name>A0A1J4KFU3_9EUKA</name>
<protein>
    <submittedName>
        <fullName evidence="2">Ras-related protein Rab11A</fullName>
    </submittedName>
</protein>
<dbReference type="NCBIfam" id="TIGR00231">
    <property type="entry name" value="small_GTP"/>
    <property type="match status" value="1"/>
</dbReference>
<dbReference type="OrthoDB" id="25896at2759"/>
<accession>A0A1J4KFU3</accession>
<dbReference type="PRINTS" id="PR00449">
    <property type="entry name" value="RASTRNSFRMNG"/>
</dbReference>
<dbReference type="SMART" id="SM00176">
    <property type="entry name" value="RAN"/>
    <property type="match status" value="1"/>
</dbReference>
<dbReference type="GO" id="GO:0003924">
    <property type="term" value="F:GTPase activity"/>
    <property type="evidence" value="ECO:0007669"/>
    <property type="project" value="InterPro"/>
</dbReference>
<dbReference type="VEuPathDB" id="TrichDB:TRFO_04323"/>
<sequence>MQSDYPTYKIIMVGDVAVGKTSIIHRYLNGDFNLQEPATVASKLNFEKLVNAEHGSFYLSLWDTAGSERYRSMTRQYYRNANTAIVVYALDNPDSMNNVGSWIKDLQDNSEKVNIIVCGAKCDIVTEEEANRMNEEVMKKYDQSVKAFFITSACTNQNIEEMFEYIISEVFTGNQVPEVIPLAENKKCNC</sequence>
<evidence type="ECO:0000256" key="1">
    <source>
        <dbReference type="ARBA" id="ARBA00022741"/>
    </source>
</evidence>
<dbReference type="InterPro" id="IPR005225">
    <property type="entry name" value="Small_GTP-bd"/>
</dbReference>
<dbReference type="Pfam" id="PF00071">
    <property type="entry name" value="Ras"/>
    <property type="match status" value="1"/>
</dbReference>
<gene>
    <name evidence="2" type="ORF">TRFO_04323</name>
</gene>
<keyword evidence="3" id="KW-1185">Reference proteome</keyword>
<dbReference type="EMBL" id="MLAK01000616">
    <property type="protein sequence ID" value="OHT10287.1"/>
    <property type="molecule type" value="Genomic_DNA"/>
</dbReference>
<dbReference type="AlphaFoldDB" id="A0A1J4KFU3"/>
<evidence type="ECO:0000313" key="3">
    <source>
        <dbReference type="Proteomes" id="UP000179807"/>
    </source>
</evidence>
<dbReference type="PROSITE" id="PS51419">
    <property type="entry name" value="RAB"/>
    <property type="match status" value="1"/>
</dbReference>
<dbReference type="CDD" id="cd00154">
    <property type="entry name" value="Rab"/>
    <property type="match status" value="1"/>
</dbReference>
<evidence type="ECO:0000313" key="2">
    <source>
        <dbReference type="EMBL" id="OHT10287.1"/>
    </source>
</evidence>
<comment type="caution">
    <text evidence="2">The sequence shown here is derived from an EMBL/GenBank/DDBJ whole genome shotgun (WGS) entry which is preliminary data.</text>
</comment>
<dbReference type="PROSITE" id="PS51420">
    <property type="entry name" value="RHO"/>
    <property type="match status" value="1"/>
</dbReference>
<keyword evidence="1" id="KW-0547">Nucleotide-binding</keyword>
<dbReference type="PROSITE" id="PS51421">
    <property type="entry name" value="RAS"/>
    <property type="match status" value="1"/>
</dbReference>
<dbReference type="Proteomes" id="UP000179807">
    <property type="component" value="Unassembled WGS sequence"/>
</dbReference>
<dbReference type="GeneID" id="94826526"/>
<dbReference type="SUPFAM" id="SSF52540">
    <property type="entry name" value="P-loop containing nucleoside triphosphate hydrolases"/>
    <property type="match status" value="1"/>
</dbReference>
<dbReference type="InterPro" id="IPR001806">
    <property type="entry name" value="Small_GTPase"/>
</dbReference>
<dbReference type="Gene3D" id="3.40.50.300">
    <property type="entry name" value="P-loop containing nucleotide triphosphate hydrolases"/>
    <property type="match status" value="1"/>
</dbReference>
<dbReference type="SMART" id="SM00174">
    <property type="entry name" value="RHO"/>
    <property type="match status" value="1"/>
</dbReference>
<dbReference type="GO" id="GO:0005525">
    <property type="term" value="F:GTP binding"/>
    <property type="evidence" value="ECO:0007669"/>
    <property type="project" value="InterPro"/>
</dbReference>
<dbReference type="PANTHER" id="PTHR47978">
    <property type="match status" value="1"/>
</dbReference>
<organism evidence="2 3">
    <name type="scientific">Tritrichomonas foetus</name>
    <dbReference type="NCBI Taxonomy" id="1144522"/>
    <lineage>
        <taxon>Eukaryota</taxon>
        <taxon>Metamonada</taxon>
        <taxon>Parabasalia</taxon>
        <taxon>Tritrichomonadida</taxon>
        <taxon>Tritrichomonadidae</taxon>
        <taxon>Tritrichomonas</taxon>
    </lineage>
</organism>